<dbReference type="PANTHER" id="PTHR19376">
    <property type="entry name" value="DNA-DIRECTED RNA POLYMERASE"/>
    <property type="match status" value="1"/>
</dbReference>
<evidence type="ECO:0000256" key="6">
    <source>
        <dbReference type="ARBA" id="ARBA00023163"/>
    </source>
</evidence>
<dbReference type="EC" id="2.7.7.6" evidence="2"/>
<feature type="region of interest" description="Disordered" evidence="7">
    <location>
        <begin position="146"/>
        <end position="174"/>
    </location>
</feature>
<dbReference type="GO" id="GO:0003677">
    <property type="term" value="F:DNA binding"/>
    <property type="evidence" value="ECO:0007669"/>
    <property type="project" value="InterPro"/>
</dbReference>
<evidence type="ECO:0000313" key="9">
    <source>
        <dbReference type="EMBL" id="KAJ1966927.1"/>
    </source>
</evidence>
<dbReference type="InterPro" id="IPR007080">
    <property type="entry name" value="RNA_pol_Rpb1_1"/>
</dbReference>
<gene>
    <name evidence="9" type="ORF">IWQ62_002160</name>
</gene>
<keyword evidence="3" id="KW-0240">DNA-directed RNA polymerase</keyword>
<sequence>MNIAQPVTSEVNGVAFSLLLPSETRKLSVKQIYNPQMLDTLNNPVKGGAYDPALGPINARDLCSTCMLDGTKCPGHFGHIELPCPVVNPLLWNDTVNTLRGMCFYCGYMRANRKTVMIATAKLRLLHKGLVKEALDLDIGTLSKKKATGASRGDSDKDEAVEDNTFEEDTDSQDNLSVTQLSDRLRKYCRRAIRKAADIGDYKQTNVNREVSNVIKWITEECRKSKFCRNCGARNTSIRAVNNTSILKEAHSQAQ</sequence>
<name>A0A9W8AUF4_9FUNG</name>
<evidence type="ECO:0000256" key="7">
    <source>
        <dbReference type="SAM" id="MobiDB-lite"/>
    </source>
</evidence>
<keyword evidence="5" id="KW-0548">Nucleotidyltransferase</keyword>
<evidence type="ECO:0000259" key="8">
    <source>
        <dbReference type="Pfam" id="PF04997"/>
    </source>
</evidence>
<evidence type="ECO:0000256" key="2">
    <source>
        <dbReference type="ARBA" id="ARBA00012418"/>
    </source>
</evidence>
<feature type="compositionally biased region" description="Acidic residues" evidence="7">
    <location>
        <begin position="156"/>
        <end position="172"/>
    </location>
</feature>
<feature type="domain" description="RNA polymerase Rpb1" evidence="8">
    <location>
        <begin position="9"/>
        <end position="241"/>
    </location>
</feature>
<evidence type="ECO:0000256" key="4">
    <source>
        <dbReference type="ARBA" id="ARBA00022679"/>
    </source>
</evidence>
<dbReference type="GO" id="GO:0005736">
    <property type="term" value="C:RNA polymerase I complex"/>
    <property type="evidence" value="ECO:0007669"/>
    <property type="project" value="TreeGrafter"/>
</dbReference>
<keyword evidence="6" id="KW-0804">Transcription</keyword>
<dbReference type="GO" id="GO:0006351">
    <property type="term" value="P:DNA-templated transcription"/>
    <property type="evidence" value="ECO:0007669"/>
    <property type="project" value="InterPro"/>
</dbReference>
<dbReference type="Proteomes" id="UP001150925">
    <property type="component" value="Unassembled WGS sequence"/>
</dbReference>
<dbReference type="InterPro" id="IPR045867">
    <property type="entry name" value="DNA-dir_RpoC_beta_prime"/>
</dbReference>
<protein>
    <recommendedName>
        <fullName evidence="2">DNA-directed RNA polymerase</fullName>
        <ecNumber evidence="2">2.7.7.6</ecNumber>
    </recommendedName>
</protein>
<accession>A0A9W8AUF4</accession>
<proteinExistence type="inferred from homology"/>
<dbReference type="EMBL" id="JANBPY010000424">
    <property type="protein sequence ID" value="KAJ1966927.1"/>
    <property type="molecule type" value="Genomic_DNA"/>
</dbReference>
<evidence type="ECO:0000256" key="1">
    <source>
        <dbReference type="ARBA" id="ARBA00006460"/>
    </source>
</evidence>
<evidence type="ECO:0000313" key="10">
    <source>
        <dbReference type="Proteomes" id="UP001150925"/>
    </source>
</evidence>
<dbReference type="PANTHER" id="PTHR19376:SF11">
    <property type="entry name" value="DNA-DIRECTED RNA POLYMERASE I SUBUNIT RPA1"/>
    <property type="match status" value="1"/>
</dbReference>
<dbReference type="AlphaFoldDB" id="A0A9W8AUF4"/>
<organism evidence="9 10">
    <name type="scientific">Dispira parvispora</name>
    <dbReference type="NCBI Taxonomy" id="1520584"/>
    <lineage>
        <taxon>Eukaryota</taxon>
        <taxon>Fungi</taxon>
        <taxon>Fungi incertae sedis</taxon>
        <taxon>Zoopagomycota</taxon>
        <taxon>Kickxellomycotina</taxon>
        <taxon>Dimargaritomycetes</taxon>
        <taxon>Dimargaritales</taxon>
        <taxon>Dimargaritaceae</taxon>
        <taxon>Dispira</taxon>
    </lineage>
</organism>
<evidence type="ECO:0000256" key="5">
    <source>
        <dbReference type="ARBA" id="ARBA00022695"/>
    </source>
</evidence>
<feature type="non-terminal residue" evidence="9">
    <location>
        <position position="255"/>
    </location>
</feature>
<keyword evidence="4" id="KW-0808">Transferase</keyword>
<dbReference type="InterPro" id="IPR044893">
    <property type="entry name" value="RNA_pol_Rpb1_clamp_domain"/>
</dbReference>
<comment type="similarity">
    <text evidence="1">Belongs to the RNA polymerase beta' chain family.</text>
</comment>
<dbReference type="SUPFAM" id="SSF64484">
    <property type="entry name" value="beta and beta-prime subunits of DNA dependent RNA-polymerase"/>
    <property type="match status" value="1"/>
</dbReference>
<evidence type="ECO:0000256" key="3">
    <source>
        <dbReference type="ARBA" id="ARBA00022478"/>
    </source>
</evidence>
<keyword evidence="10" id="KW-1185">Reference proteome</keyword>
<dbReference type="OrthoDB" id="270392at2759"/>
<dbReference type="GO" id="GO:0003899">
    <property type="term" value="F:DNA-directed RNA polymerase activity"/>
    <property type="evidence" value="ECO:0007669"/>
    <property type="project" value="UniProtKB-EC"/>
</dbReference>
<dbReference type="Pfam" id="PF04997">
    <property type="entry name" value="RNA_pol_Rpb1_1"/>
    <property type="match status" value="1"/>
</dbReference>
<reference evidence="9" key="1">
    <citation type="submission" date="2022-07" db="EMBL/GenBank/DDBJ databases">
        <title>Phylogenomic reconstructions and comparative analyses of Kickxellomycotina fungi.</title>
        <authorList>
            <person name="Reynolds N.K."/>
            <person name="Stajich J.E."/>
            <person name="Barry K."/>
            <person name="Grigoriev I.V."/>
            <person name="Crous P."/>
            <person name="Smith M.E."/>
        </authorList>
    </citation>
    <scope>NUCLEOTIDE SEQUENCE</scope>
    <source>
        <strain evidence="9">RSA 1196</strain>
    </source>
</reference>
<comment type="caution">
    <text evidence="9">The sequence shown here is derived from an EMBL/GenBank/DDBJ whole genome shotgun (WGS) entry which is preliminary data.</text>
</comment>
<dbReference type="Gene3D" id="4.10.860.120">
    <property type="entry name" value="RNA polymerase II, clamp domain"/>
    <property type="match status" value="1"/>
</dbReference>